<protein>
    <submittedName>
        <fullName evidence="1">Jg4926 protein</fullName>
    </submittedName>
</protein>
<organism evidence="1 2">
    <name type="scientific">Pararge aegeria aegeria</name>
    <dbReference type="NCBI Taxonomy" id="348720"/>
    <lineage>
        <taxon>Eukaryota</taxon>
        <taxon>Metazoa</taxon>
        <taxon>Ecdysozoa</taxon>
        <taxon>Arthropoda</taxon>
        <taxon>Hexapoda</taxon>
        <taxon>Insecta</taxon>
        <taxon>Pterygota</taxon>
        <taxon>Neoptera</taxon>
        <taxon>Endopterygota</taxon>
        <taxon>Lepidoptera</taxon>
        <taxon>Glossata</taxon>
        <taxon>Ditrysia</taxon>
        <taxon>Papilionoidea</taxon>
        <taxon>Nymphalidae</taxon>
        <taxon>Satyrinae</taxon>
        <taxon>Satyrini</taxon>
        <taxon>Parargina</taxon>
        <taxon>Pararge</taxon>
    </lineage>
</organism>
<sequence>MIIIDSQWISQRRVGSINPQWASVTDQVDGPPKGKMKIIANTSSQPLDARNMSYKVPPRGEGVHPQVLAEAILMLIADLEFSAVKVATT</sequence>
<comment type="caution">
    <text evidence="1">The sequence shown here is derived from an EMBL/GenBank/DDBJ whole genome shotgun (WGS) entry which is preliminary data.</text>
</comment>
<evidence type="ECO:0000313" key="1">
    <source>
        <dbReference type="EMBL" id="CAH2265676.1"/>
    </source>
</evidence>
<gene>
    <name evidence="1" type="primary">jg4926</name>
    <name evidence="1" type="ORF">PAEG_LOCUS25014</name>
</gene>
<dbReference type="EMBL" id="CAKXAJ010026290">
    <property type="protein sequence ID" value="CAH2265676.1"/>
    <property type="molecule type" value="Genomic_DNA"/>
</dbReference>
<proteinExistence type="predicted"/>
<evidence type="ECO:0000313" key="2">
    <source>
        <dbReference type="Proteomes" id="UP000838756"/>
    </source>
</evidence>
<dbReference type="Proteomes" id="UP000838756">
    <property type="component" value="Unassembled WGS sequence"/>
</dbReference>
<accession>A0A8S4SBK8</accession>
<dbReference type="AlphaFoldDB" id="A0A8S4SBK8"/>
<reference evidence="1" key="1">
    <citation type="submission" date="2022-03" db="EMBL/GenBank/DDBJ databases">
        <authorList>
            <person name="Lindestad O."/>
        </authorList>
    </citation>
    <scope>NUCLEOTIDE SEQUENCE</scope>
</reference>
<name>A0A8S4SBK8_9NEOP</name>
<keyword evidence="2" id="KW-1185">Reference proteome</keyword>